<dbReference type="AlphaFoldDB" id="A6DK04"/>
<reference evidence="8 9" key="1">
    <citation type="journal article" date="2010" name="J. Bacteriol.">
        <title>Genome sequence of Lentisphaera araneosa HTCC2155T, the type species of the order Lentisphaerales in the phylum Lentisphaerae.</title>
        <authorList>
            <person name="Thrash J.C."/>
            <person name="Cho J.C."/>
            <person name="Vergin K.L."/>
            <person name="Morris R.M."/>
            <person name="Giovannoni S.J."/>
        </authorList>
    </citation>
    <scope>NUCLEOTIDE SEQUENCE [LARGE SCALE GENOMIC DNA]</scope>
    <source>
        <strain evidence="8 9">HTCC2155</strain>
    </source>
</reference>
<dbReference type="OrthoDB" id="9809557at2"/>
<keyword evidence="3 5" id="KW-0238">DNA-binding</keyword>
<gene>
    <name evidence="8" type="ORF">LNTAR_12766</name>
</gene>
<dbReference type="InterPro" id="IPR050239">
    <property type="entry name" value="Sigma-70_RNA_pol_init_factors"/>
</dbReference>
<name>A6DK04_9BACT</name>
<dbReference type="SUPFAM" id="SSF88946">
    <property type="entry name" value="Sigma2 domain of RNA polymerase sigma factors"/>
    <property type="match status" value="1"/>
</dbReference>
<keyword evidence="2 5" id="KW-0731">Sigma factor</keyword>
<dbReference type="eggNOG" id="COG0568">
    <property type="taxonomic scope" value="Bacteria"/>
</dbReference>
<dbReference type="Pfam" id="PF04542">
    <property type="entry name" value="Sigma70_r2"/>
    <property type="match status" value="1"/>
</dbReference>
<dbReference type="PROSITE" id="PS00715">
    <property type="entry name" value="SIGMA70_1"/>
    <property type="match status" value="1"/>
</dbReference>
<dbReference type="CDD" id="cd06171">
    <property type="entry name" value="Sigma70_r4"/>
    <property type="match status" value="1"/>
</dbReference>
<dbReference type="EMBL" id="ABCK01000006">
    <property type="protein sequence ID" value="EDM28228.1"/>
    <property type="molecule type" value="Genomic_DNA"/>
</dbReference>
<dbReference type="InterPro" id="IPR013325">
    <property type="entry name" value="RNA_pol_sigma_r2"/>
</dbReference>
<organism evidence="8 9">
    <name type="scientific">Lentisphaera araneosa HTCC2155</name>
    <dbReference type="NCBI Taxonomy" id="313628"/>
    <lineage>
        <taxon>Bacteria</taxon>
        <taxon>Pseudomonadati</taxon>
        <taxon>Lentisphaerota</taxon>
        <taxon>Lentisphaeria</taxon>
        <taxon>Lentisphaerales</taxon>
        <taxon>Lentisphaeraceae</taxon>
        <taxon>Lentisphaera</taxon>
    </lineage>
</organism>
<dbReference type="Gene3D" id="1.20.120.1810">
    <property type="match status" value="1"/>
</dbReference>
<dbReference type="InterPro" id="IPR007630">
    <property type="entry name" value="RNA_pol_sigma70_r4"/>
</dbReference>
<keyword evidence="9" id="KW-1185">Reference proteome</keyword>
<keyword evidence="4 5" id="KW-0804">Transcription</keyword>
<comment type="similarity">
    <text evidence="5">Belongs to the sigma-70 factor family.</text>
</comment>
<dbReference type="PANTHER" id="PTHR30603">
    <property type="entry name" value="RNA POLYMERASE SIGMA FACTOR RPO"/>
    <property type="match status" value="1"/>
</dbReference>
<evidence type="ECO:0000313" key="9">
    <source>
        <dbReference type="Proteomes" id="UP000004947"/>
    </source>
</evidence>
<dbReference type="InterPro" id="IPR014284">
    <property type="entry name" value="RNA_pol_sigma-70_dom"/>
</dbReference>
<dbReference type="Proteomes" id="UP000004947">
    <property type="component" value="Unassembled WGS sequence"/>
</dbReference>
<dbReference type="PANTHER" id="PTHR30603:SF60">
    <property type="entry name" value="RNA POLYMERASE SIGMA FACTOR RPOD"/>
    <property type="match status" value="1"/>
</dbReference>
<dbReference type="NCBIfam" id="TIGR02937">
    <property type="entry name" value="sigma70-ECF"/>
    <property type="match status" value="1"/>
</dbReference>
<dbReference type="GO" id="GO:0016987">
    <property type="term" value="F:sigma factor activity"/>
    <property type="evidence" value="ECO:0007669"/>
    <property type="project" value="UniProtKB-KW"/>
</dbReference>
<protein>
    <recommendedName>
        <fullName evidence="5">RNA polymerase sigma factor</fullName>
    </recommendedName>
</protein>
<dbReference type="PROSITE" id="PS00716">
    <property type="entry name" value="SIGMA70_2"/>
    <property type="match status" value="1"/>
</dbReference>
<dbReference type="Pfam" id="PF04545">
    <property type="entry name" value="Sigma70_r4"/>
    <property type="match status" value="1"/>
</dbReference>
<dbReference type="GO" id="GO:0003677">
    <property type="term" value="F:DNA binding"/>
    <property type="evidence" value="ECO:0007669"/>
    <property type="project" value="UniProtKB-KW"/>
</dbReference>
<dbReference type="SUPFAM" id="SSF88659">
    <property type="entry name" value="Sigma3 and sigma4 domains of RNA polymerase sigma factors"/>
    <property type="match status" value="2"/>
</dbReference>
<proteinExistence type="inferred from homology"/>
<evidence type="ECO:0000313" key="8">
    <source>
        <dbReference type="EMBL" id="EDM28228.1"/>
    </source>
</evidence>
<dbReference type="InterPro" id="IPR036388">
    <property type="entry name" value="WH-like_DNA-bd_sf"/>
</dbReference>
<feature type="domain" description="RNA polymerase sigma-70" evidence="7">
    <location>
        <begin position="365"/>
        <end position="391"/>
    </location>
</feature>
<dbReference type="RefSeq" id="WP_007278220.1">
    <property type="nucleotide sequence ID" value="NZ_ABCK01000006.1"/>
</dbReference>
<evidence type="ECO:0000256" key="2">
    <source>
        <dbReference type="ARBA" id="ARBA00023082"/>
    </source>
</evidence>
<dbReference type="STRING" id="313628.LNTAR_12766"/>
<evidence type="ECO:0000256" key="1">
    <source>
        <dbReference type="ARBA" id="ARBA00023015"/>
    </source>
</evidence>
<evidence type="ECO:0000259" key="7">
    <source>
        <dbReference type="PROSITE" id="PS00716"/>
    </source>
</evidence>
<evidence type="ECO:0000256" key="3">
    <source>
        <dbReference type="ARBA" id="ARBA00023125"/>
    </source>
</evidence>
<keyword evidence="1 5" id="KW-0805">Transcription regulation</keyword>
<evidence type="ECO:0000256" key="4">
    <source>
        <dbReference type="ARBA" id="ARBA00023163"/>
    </source>
</evidence>
<feature type="domain" description="RNA polymerase sigma-70" evidence="6">
    <location>
        <begin position="196"/>
        <end position="209"/>
    </location>
</feature>
<evidence type="ECO:0000256" key="5">
    <source>
        <dbReference type="RuleBase" id="RU362124"/>
    </source>
</evidence>
<dbReference type="Gene3D" id="1.10.10.10">
    <property type="entry name" value="Winged helix-like DNA-binding domain superfamily/Winged helix DNA-binding domain"/>
    <property type="match status" value="2"/>
</dbReference>
<accession>A6DK04</accession>
<sequence length="404" mass="46559">MSYSSYSGIDTISAYMQNVANLPRLTSEEEVYYSSNFRESRVHLNELLAAFPKLVRELLLNEGYHDHAGRKRHYFTGERSSDYSVADVVEYLSNTEEQSEGHDPEENSLIYKVLANKIRDLQFSVAFYTDMSEKFKQKEFEDCFILEESLKKPFADGFRKSYYRMENSVNAMVEGNLRLVISIARKYSNSQEGFLDLIQEGNIGLVSAVEKYDASFGYTFSTYATWWIRQAVSRARTELVRTMKLPANIMVKVNKIYRTERELFQKFGREATIDEVSEAVELSPAKIRSLKRMCQQPISLQTTVSEEHTGELGDIVSNDDDVLPDAEVEQKQLHESLVAMLDILNEREQEILRMRFGLADGEYHTLENIANEFGISRERIRQIETSALKKLRRPTAVKCLGLDL</sequence>
<dbReference type="GO" id="GO:0006352">
    <property type="term" value="P:DNA-templated transcription initiation"/>
    <property type="evidence" value="ECO:0007669"/>
    <property type="project" value="InterPro"/>
</dbReference>
<dbReference type="InterPro" id="IPR000943">
    <property type="entry name" value="RNA_pol_sigma70"/>
</dbReference>
<dbReference type="Pfam" id="PF04539">
    <property type="entry name" value="Sigma70_r3"/>
    <property type="match status" value="1"/>
</dbReference>
<dbReference type="InterPro" id="IPR007627">
    <property type="entry name" value="RNA_pol_sigma70_r2"/>
</dbReference>
<dbReference type="InterPro" id="IPR013324">
    <property type="entry name" value="RNA_pol_sigma_r3/r4-like"/>
</dbReference>
<dbReference type="InterPro" id="IPR007624">
    <property type="entry name" value="RNA_pol_sigma70_r3"/>
</dbReference>
<dbReference type="PRINTS" id="PR00046">
    <property type="entry name" value="SIGMA70FCT"/>
</dbReference>
<evidence type="ECO:0000259" key="6">
    <source>
        <dbReference type="PROSITE" id="PS00715"/>
    </source>
</evidence>
<comment type="function">
    <text evidence="5">Sigma factors are initiation factors that promote the attachment of RNA polymerase to specific initiation sites and are then released.</text>
</comment>
<comment type="caution">
    <text evidence="8">The sequence shown here is derived from an EMBL/GenBank/DDBJ whole genome shotgun (WGS) entry which is preliminary data.</text>
</comment>